<dbReference type="EMBL" id="JAHRIP010053218">
    <property type="protein sequence ID" value="MEQ2301553.1"/>
    <property type="molecule type" value="Genomic_DNA"/>
</dbReference>
<proteinExistence type="predicted"/>
<dbReference type="Proteomes" id="UP001469553">
    <property type="component" value="Unassembled WGS sequence"/>
</dbReference>
<comment type="caution">
    <text evidence="1">The sequence shown here is derived from an EMBL/GenBank/DDBJ whole genome shotgun (WGS) entry which is preliminary data.</text>
</comment>
<gene>
    <name evidence="1" type="ORF">AMECASPLE_037211</name>
</gene>
<feature type="non-terminal residue" evidence="1">
    <location>
        <position position="1"/>
    </location>
</feature>
<protein>
    <submittedName>
        <fullName evidence="1">Uncharacterized protein</fullName>
    </submittedName>
</protein>
<name>A0ABV0Z5R8_9TELE</name>
<reference evidence="1 2" key="1">
    <citation type="submission" date="2021-06" db="EMBL/GenBank/DDBJ databases">
        <authorList>
            <person name="Palmer J.M."/>
        </authorList>
    </citation>
    <scope>NUCLEOTIDE SEQUENCE [LARGE SCALE GENOMIC DNA]</scope>
    <source>
        <strain evidence="1 2">AS_MEX2019</strain>
        <tissue evidence="1">Muscle</tissue>
    </source>
</reference>
<sequence>KLSGRRRSLKKASAVNKRLASANLRSCWVGQLALPADQNCTVTTVTTVMRLALSFLQTGKTTPLGVVETGSLLGTLWNSLLSVDLREKVKQRLYLNQPRS</sequence>
<organism evidence="1 2">
    <name type="scientific">Ameca splendens</name>
    <dbReference type="NCBI Taxonomy" id="208324"/>
    <lineage>
        <taxon>Eukaryota</taxon>
        <taxon>Metazoa</taxon>
        <taxon>Chordata</taxon>
        <taxon>Craniata</taxon>
        <taxon>Vertebrata</taxon>
        <taxon>Euteleostomi</taxon>
        <taxon>Actinopterygii</taxon>
        <taxon>Neopterygii</taxon>
        <taxon>Teleostei</taxon>
        <taxon>Neoteleostei</taxon>
        <taxon>Acanthomorphata</taxon>
        <taxon>Ovalentaria</taxon>
        <taxon>Atherinomorphae</taxon>
        <taxon>Cyprinodontiformes</taxon>
        <taxon>Goodeidae</taxon>
        <taxon>Ameca</taxon>
    </lineage>
</organism>
<accession>A0ABV0Z5R8</accession>
<keyword evidence="2" id="KW-1185">Reference proteome</keyword>
<evidence type="ECO:0000313" key="2">
    <source>
        <dbReference type="Proteomes" id="UP001469553"/>
    </source>
</evidence>
<evidence type="ECO:0000313" key="1">
    <source>
        <dbReference type="EMBL" id="MEQ2301553.1"/>
    </source>
</evidence>